<evidence type="ECO:0000256" key="5">
    <source>
        <dbReference type="SAM" id="Phobius"/>
    </source>
</evidence>
<comment type="caution">
    <text evidence="7">The sequence shown here is derived from an EMBL/GenBank/DDBJ whole genome shotgun (WGS) entry which is preliminary data.</text>
</comment>
<feature type="transmembrane region" description="Helical" evidence="5">
    <location>
        <begin position="57"/>
        <end position="78"/>
    </location>
</feature>
<name>A0ABP9CZD5_9ACTN</name>
<dbReference type="PIRSF" id="PIRSF021697">
    <property type="entry name" value="UCP021697"/>
    <property type="match status" value="1"/>
</dbReference>
<keyword evidence="8" id="KW-1185">Reference proteome</keyword>
<organism evidence="7 8">
    <name type="scientific">Tomitella cavernea</name>
    <dbReference type="NCBI Taxonomy" id="1387982"/>
    <lineage>
        <taxon>Bacteria</taxon>
        <taxon>Bacillati</taxon>
        <taxon>Actinomycetota</taxon>
        <taxon>Actinomycetes</taxon>
        <taxon>Mycobacteriales</taxon>
        <taxon>Tomitella</taxon>
    </lineage>
</organism>
<feature type="domain" description="RDD" evidence="6">
    <location>
        <begin position="61"/>
        <end position="157"/>
    </location>
</feature>
<dbReference type="EMBL" id="BAABKQ010000001">
    <property type="protein sequence ID" value="GAA4818115.1"/>
    <property type="molecule type" value="Genomic_DNA"/>
</dbReference>
<evidence type="ECO:0000313" key="7">
    <source>
        <dbReference type="EMBL" id="GAA4818115.1"/>
    </source>
</evidence>
<sequence>MQFRILAPMRRMTGSWLSGPAAALPKGEDGSVAKYRGERLGLPESGPRSVGGTGRKVTGLLIDWLLCYGVAMLLLAFFPLPGGPATTGAVVWAVVSVVSVWLFAATPGQTAMGLGVARVDAEVPVGLPRAFFRVLLTFFILPPLVMDEDGRGLHDRATQTAVICAR</sequence>
<evidence type="ECO:0000256" key="3">
    <source>
        <dbReference type="ARBA" id="ARBA00022989"/>
    </source>
</evidence>
<evidence type="ECO:0000256" key="4">
    <source>
        <dbReference type="ARBA" id="ARBA00023136"/>
    </source>
</evidence>
<comment type="subcellular location">
    <subcellularLocation>
        <location evidence="1">Membrane</location>
        <topology evidence="1">Multi-pass membrane protein</topology>
    </subcellularLocation>
</comment>
<gene>
    <name evidence="7" type="ORF">GCM10023353_26380</name>
</gene>
<reference evidence="8" key="1">
    <citation type="journal article" date="2019" name="Int. J. Syst. Evol. Microbiol.">
        <title>The Global Catalogue of Microorganisms (GCM) 10K type strain sequencing project: providing services to taxonomists for standard genome sequencing and annotation.</title>
        <authorList>
            <consortium name="The Broad Institute Genomics Platform"/>
            <consortium name="The Broad Institute Genome Sequencing Center for Infectious Disease"/>
            <person name="Wu L."/>
            <person name="Ma J."/>
        </authorList>
    </citation>
    <scope>NUCLEOTIDE SEQUENCE [LARGE SCALE GENOMIC DNA]</scope>
    <source>
        <strain evidence="8">JCM 18542</strain>
    </source>
</reference>
<evidence type="ECO:0000259" key="6">
    <source>
        <dbReference type="Pfam" id="PF06271"/>
    </source>
</evidence>
<dbReference type="Pfam" id="PF06271">
    <property type="entry name" value="RDD"/>
    <property type="match status" value="1"/>
</dbReference>
<evidence type="ECO:0000313" key="8">
    <source>
        <dbReference type="Proteomes" id="UP001500839"/>
    </source>
</evidence>
<protein>
    <submittedName>
        <fullName evidence="7">RDD family protein</fullName>
    </submittedName>
</protein>
<proteinExistence type="predicted"/>
<feature type="transmembrane region" description="Helical" evidence="5">
    <location>
        <begin position="84"/>
        <end position="104"/>
    </location>
</feature>
<keyword evidence="3 5" id="KW-1133">Transmembrane helix</keyword>
<accession>A0ABP9CZD5</accession>
<evidence type="ECO:0000256" key="1">
    <source>
        <dbReference type="ARBA" id="ARBA00004141"/>
    </source>
</evidence>
<dbReference type="InterPro" id="IPR016795">
    <property type="entry name" value="UCP021697"/>
</dbReference>
<keyword evidence="4 5" id="KW-0472">Membrane</keyword>
<keyword evidence="2 5" id="KW-0812">Transmembrane</keyword>
<dbReference type="InterPro" id="IPR010432">
    <property type="entry name" value="RDD"/>
</dbReference>
<dbReference type="Proteomes" id="UP001500839">
    <property type="component" value="Unassembled WGS sequence"/>
</dbReference>
<evidence type="ECO:0000256" key="2">
    <source>
        <dbReference type="ARBA" id="ARBA00022692"/>
    </source>
</evidence>